<dbReference type="InterPro" id="IPR011660">
    <property type="entry name" value="VapB-like"/>
</dbReference>
<reference evidence="1 2" key="1">
    <citation type="submission" date="2020-01" db="EMBL/GenBank/DDBJ databases">
        <title>Draft genome assembly of Ensifer adhaerens T173.</title>
        <authorList>
            <person name="Craig J.E."/>
            <person name="Stinchcombe J.R."/>
        </authorList>
    </citation>
    <scope>NUCLEOTIDE SEQUENCE [LARGE SCALE GENOMIC DNA]</scope>
    <source>
        <strain evidence="1 2">T173</strain>
    </source>
</reference>
<protein>
    <submittedName>
        <fullName evidence="1">Histidinol dehydrogenase</fullName>
    </submittedName>
</protein>
<proteinExistence type="predicted"/>
<keyword evidence="2" id="KW-1185">Reference proteome</keyword>
<comment type="caution">
    <text evidence="1">The sequence shown here is derived from an EMBL/GenBank/DDBJ whole genome shotgun (WGS) entry which is preliminary data.</text>
</comment>
<name>A0AAW4FU09_9HYPH</name>
<dbReference type="Pfam" id="PF07704">
    <property type="entry name" value="PSK_trans_fac"/>
    <property type="match status" value="1"/>
</dbReference>
<dbReference type="RefSeq" id="WP_203529416.1">
    <property type="nucleotide sequence ID" value="NZ_CP083371.1"/>
</dbReference>
<dbReference type="AlphaFoldDB" id="A0AAW4FU09"/>
<gene>
    <name evidence="1" type="ORF">GFB56_29555</name>
</gene>
<evidence type="ECO:0000313" key="1">
    <source>
        <dbReference type="EMBL" id="MBM3094887.1"/>
    </source>
</evidence>
<dbReference type="EMBL" id="WXFA01000033">
    <property type="protein sequence ID" value="MBM3094887.1"/>
    <property type="molecule type" value="Genomic_DNA"/>
</dbReference>
<dbReference type="Proteomes" id="UP000744980">
    <property type="component" value="Unassembled WGS sequence"/>
</dbReference>
<evidence type="ECO:0000313" key="2">
    <source>
        <dbReference type="Proteomes" id="UP000744980"/>
    </source>
</evidence>
<organism evidence="1 2">
    <name type="scientific">Ensifer canadensis</name>
    <dbReference type="NCBI Taxonomy" id="555315"/>
    <lineage>
        <taxon>Bacteria</taxon>
        <taxon>Pseudomonadati</taxon>
        <taxon>Pseudomonadota</taxon>
        <taxon>Alphaproteobacteria</taxon>
        <taxon>Hyphomicrobiales</taxon>
        <taxon>Rhizobiaceae</taxon>
        <taxon>Sinorhizobium/Ensifer group</taxon>
        <taxon>Ensifer</taxon>
    </lineage>
</organism>
<accession>A0AAW4FU09</accession>
<sequence>MALYIRDDTVDDLASELQKLSKAPNKTEAVRRALQHELERLREEVPLRERVAKIQARFRARMGSNKRNFDMKRFTDEMWEL</sequence>